<evidence type="ECO:0000256" key="2">
    <source>
        <dbReference type="PROSITE-ProRule" id="PRU00169"/>
    </source>
</evidence>
<dbReference type="RefSeq" id="WP_019951162.1">
    <property type="nucleotide sequence ID" value="NZ_JBHLVX010000060.1"/>
</dbReference>
<dbReference type="EMBL" id="JBHLVX010000060">
    <property type="protein sequence ID" value="MFC0269527.1"/>
    <property type="molecule type" value="Genomic_DNA"/>
</dbReference>
<dbReference type="SUPFAM" id="SSF52172">
    <property type="entry name" value="CheY-like"/>
    <property type="match status" value="1"/>
</dbReference>
<comment type="caution">
    <text evidence="4">The sequence shown here is derived from an EMBL/GenBank/DDBJ whole genome shotgun (WGS) entry which is preliminary data.</text>
</comment>
<evidence type="ECO:0000256" key="1">
    <source>
        <dbReference type="ARBA" id="ARBA00022553"/>
    </source>
</evidence>
<dbReference type="SMART" id="SM00448">
    <property type="entry name" value="REC"/>
    <property type="match status" value="1"/>
</dbReference>
<name>A0ABV6G781_9GAMM</name>
<reference evidence="4 5" key="1">
    <citation type="submission" date="2024-09" db="EMBL/GenBank/DDBJ databases">
        <authorList>
            <person name="Sun Q."/>
            <person name="Mori K."/>
        </authorList>
    </citation>
    <scope>NUCLEOTIDE SEQUENCE [LARGE SCALE GENOMIC DNA]</scope>
    <source>
        <strain evidence="4 5">CCM 7415</strain>
    </source>
</reference>
<evidence type="ECO:0000259" key="3">
    <source>
        <dbReference type="PROSITE" id="PS50110"/>
    </source>
</evidence>
<evidence type="ECO:0000313" key="5">
    <source>
        <dbReference type="Proteomes" id="UP001589814"/>
    </source>
</evidence>
<accession>A0ABV6G781</accession>
<keyword evidence="5" id="KW-1185">Reference proteome</keyword>
<feature type="modified residue" description="4-aspartylphosphate" evidence="2">
    <location>
        <position position="52"/>
    </location>
</feature>
<dbReference type="InterPro" id="IPR001789">
    <property type="entry name" value="Sig_transdc_resp-reg_receiver"/>
</dbReference>
<dbReference type="Proteomes" id="UP001589814">
    <property type="component" value="Unassembled WGS sequence"/>
</dbReference>
<feature type="domain" description="Response regulatory" evidence="3">
    <location>
        <begin position="3"/>
        <end position="119"/>
    </location>
</feature>
<evidence type="ECO:0000313" key="4">
    <source>
        <dbReference type="EMBL" id="MFC0269527.1"/>
    </source>
</evidence>
<gene>
    <name evidence="4" type="ORF">ACFFHW_16290</name>
</gene>
<dbReference type="Pfam" id="PF00072">
    <property type="entry name" value="Response_reg"/>
    <property type="match status" value="1"/>
</dbReference>
<dbReference type="InterPro" id="IPR011006">
    <property type="entry name" value="CheY-like_superfamily"/>
</dbReference>
<proteinExistence type="predicted"/>
<dbReference type="Gene3D" id="3.40.50.2300">
    <property type="match status" value="1"/>
</dbReference>
<sequence>MKQILIVDDALTVRMFHRQLVTAIGHGVVEAENGVEALEKLAQAPCDLMLVDVNMPFMDGYRFIRSVRESAEWCDIPAIMISTEAKPDDRRQAYAAGANFYLVKPTDPQHLEKLIVTLLGHPEPEARAAVNRETGACS</sequence>
<organism evidence="4 5">
    <name type="scientific">Kushneria aurantia</name>
    <dbReference type="NCBI Taxonomy" id="504092"/>
    <lineage>
        <taxon>Bacteria</taxon>
        <taxon>Pseudomonadati</taxon>
        <taxon>Pseudomonadota</taxon>
        <taxon>Gammaproteobacteria</taxon>
        <taxon>Oceanospirillales</taxon>
        <taxon>Halomonadaceae</taxon>
        <taxon>Kushneria</taxon>
    </lineage>
</organism>
<protein>
    <submittedName>
        <fullName evidence="4">Response regulator</fullName>
    </submittedName>
</protein>
<dbReference type="PANTHER" id="PTHR44591:SF25">
    <property type="entry name" value="CHEMOTAXIS TWO-COMPONENT RESPONSE REGULATOR"/>
    <property type="match status" value="1"/>
</dbReference>
<dbReference type="InterPro" id="IPR050595">
    <property type="entry name" value="Bact_response_regulator"/>
</dbReference>
<keyword evidence="1 2" id="KW-0597">Phosphoprotein</keyword>
<dbReference type="PROSITE" id="PS50110">
    <property type="entry name" value="RESPONSE_REGULATORY"/>
    <property type="match status" value="1"/>
</dbReference>
<dbReference type="PANTHER" id="PTHR44591">
    <property type="entry name" value="STRESS RESPONSE REGULATOR PROTEIN 1"/>
    <property type="match status" value="1"/>
</dbReference>